<comment type="caution">
    <text evidence="2">The sequence shown here is derived from an EMBL/GenBank/DDBJ whole genome shotgun (WGS) entry which is preliminary data.</text>
</comment>
<evidence type="ECO:0000313" key="3">
    <source>
        <dbReference type="Proteomes" id="UP000314294"/>
    </source>
</evidence>
<feature type="compositionally biased region" description="Basic residues" evidence="1">
    <location>
        <begin position="49"/>
        <end position="62"/>
    </location>
</feature>
<evidence type="ECO:0000313" key="2">
    <source>
        <dbReference type="EMBL" id="TNN31423.1"/>
    </source>
</evidence>
<dbReference type="AlphaFoldDB" id="A0A4Z2ERM0"/>
<gene>
    <name evidence="2" type="ORF">EYF80_058426</name>
</gene>
<reference evidence="2 3" key="1">
    <citation type="submission" date="2019-03" db="EMBL/GenBank/DDBJ databases">
        <title>First draft genome of Liparis tanakae, snailfish: a comprehensive survey of snailfish specific genes.</title>
        <authorList>
            <person name="Kim W."/>
            <person name="Song I."/>
            <person name="Jeong J.-H."/>
            <person name="Kim D."/>
            <person name="Kim S."/>
            <person name="Ryu S."/>
            <person name="Song J.Y."/>
            <person name="Lee S.K."/>
        </authorList>
    </citation>
    <scope>NUCLEOTIDE SEQUENCE [LARGE SCALE GENOMIC DNA]</scope>
    <source>
        <tissue evidence="2">Muscle</tissue>
    </source>
</reference>
<accession>A0A4Z2ERM0</accession>
<feature type="region of interest" description="Disordered" evidence="1">
    <location>
        <begin position="38"/>
        <end position="62"/>
    </location>
</feature>
<proteinExistence type="predicted"/>
<keyword evidence="3" id="KW-1185">Reference proteome</keyword>
<dbReference type="EMBL" id="SRLO01003487">
    <property type="protein sequence ID" value="TNN31423.1"/>
    <property type="molecule type" value="Genomic_DNA"/>
</dbReference>
<organism evidence="2 3">
    <name type="scientific">Liparis tanakae</name>
    <name type="common">Tanaka's snailfish</name>
    <dbReference type="NCBI Taxonomy" id="230148"/>
    <lineage>
        <taxon>Eukaryota</taxon>
        <taxon>Metazoa</taxon>
        <taxon>Chordata</taxon>
        <taxon>Craniata</taxon>
        <taxon>Vertebrata</taxon>
        <taxon>Euteleostomi</taxon>
        <taxon>Actinopterygii</taxon>
        <taxon>Neopterygii</taxon>
        <taxon>Teleostei</taxon>
        <taxon>Neoteleostei</taxon>
        <taxon>Acanthomorphata</taxon>
        <taxon>Eupercaria</taxon>
        <taxon>Perciformes</taxon>
        <taxon>Cottioidei</taxon>
        <taxon>Cottales</taxon>
        <taxon>Liparidae</taxon>
        <taxon>Liparis</taxon>
    </lineage>
</organism>
<dbReference type="Proteomes" id="UP000314294">
    <property type="component" value="Unassembled WGS sequence"/>
</dbReference>
<name>A0A4Z2ERM0_9TELE</name>
<evidence type="ECO:0000256" key="1">
    <source>
        <dbReference type="SAM" id="MobiDB-lite"/>
    </source>
</evidence>
<sequence length="62" mass="7156">MRCCTDHFEFMFICPWSRLSSAPQWASFLVSDSSIPGEEPGRHTLQPMSKRKALRKDRLKSA</sequence>
<protein>
    <submittedName>
        <fullName evidence="2">Uncharacterized protein</fullName>
    </submittedName>
</protein>